<name>A0ABW5U8Q6_9SPHI</name>
<keyword evidence="3" id="KW-0732">Signal</keyword>
<dbReference type="InterPro" id="IPR033985">
    <property type="entry name" value="SusD-like_N"/>
</dbReference>
<dbReference type="SUPFAM" id="SSF48452">
    <property type="entry name" value="TPR-like"/>
    <property type="match status" value="1"/>
</dbReference>
<evidence type="ECO:0000256" key="4">
    <source>
        <dbReference type="ARBA" id="ARBA00023136"/>
    </source>
</evidence>
<accession>A0ABW5U8Q6</accession>
<dbReference type="RefSeq" id="WP_197464788.1">
    <property type="nucleotide sequence ID" value="NZ_JBHUMB010000005.1"/>
</dbReference>
<keyword evidence="9" id="KW-1185">Reference proteome</keyword>
<dbReference type="Pfam" id="PF14322">
    <property type="entry name" value="SusD-like_3"/>
    <property type="match status" value="1"/>
</dbReference>
<comment type="caution">
    <text evidence="8">The sequence shown here is derived from an EMBL/GenBank/DDBJ whole genome shotgun (WGS) entry which is preliminary data.</text>
</comment>
<evidence type="ECO:0000313" key="9">
    <source>
        <dbReference type="Proteomes" id="UP001597418"/>
    </source>
</evidence>
<comment type="similarity">
    <text evidence="2">Belongs to the SusD family.</text>
</comment>
<evidence type="ECO:0000259" key="7">
    <source>
        <dbReference type="Pfam" id="PF14322"/>
    </source>
</evidence>
<feature type="domain" description="RagB/SusD" evidence="6">
    <location>
        <begin position="392"/>
        <end position="540"/>
    </location>
</feature>
<sequence>MIYIDKIKVAIVSTIVVMVFCSACKSFTHLDPLDNLPEEIAFSTPGNIELTVNGVYRIATIGGENEGGSDRGYPFGSAAIQHAEMRGEDMINLQQIFVNIYESNYTAVSPQNRSHWEQLYALINQANVMIEGVRRANQNGVIPVELAMAYEGEGRFLRALAHHELLIHFCRPFADGAGDKAGIPYRTIAITNGATAAQNLELGRGTVAEAYGHLLTDLDFAEENLPTSRTSIVLNISRATRGAAIALKTRVKLHQQDYAGVVAEANKLGASGSNLFTSPIGSYELTATPDIPFLNNAGNTESIFSFANSGIANPGVVNSLASVFGASTANPDATASGGRNQVSTSPILWNSPFWIAQDLRRELLHFRQVSGDPSYQLVFNNKYRSFLIFADWAPILRYAEILLNASEAHARLGSGAQALSLLNAVRDRSVPQEARFGLSAPADLLQAILDERRIEFAGEGRRWPDIHRLALDPVYGTNGIPAKIEFASLAGLSSYDIDAPPAIVRNIGAIPYGSFLFLWPIPESEVLTNPTLRAQQNPGY</sequence>
<keyword evidence="4" id="KW-0472">Membrane</keyword>
<dbReference type="EMBL" id="JBHUMB010000005">
    <property type="protein sequence ID" value="MFD2741817.1"/>
    <property type="molecule type" value="Genomic_DNA"/>
</dbReference>
<reference evidence="9" key="1">
    <citation type="journal article" date="2019" name="Int. J. Syst. Evol. Microbiol.">
        <title>The Global Catalogue of Microorganisms (GCM) 10K type strain sequencing project: providing services to taxonomists for standard genome sequencing and annotation.</title>
        <authorList>
            <consortium name="The Broad Institute Genomics Platform"/>
            <consortium name="The Broad Institute Genome Sequencing Center for Infectious Disease"/>
            <person name="Wu L."/>
            <person name="Ma J."/>
        </authorList>
    </citation>
    <scope>NUCLEOTIDE SEQUENCE [LARGE SCALE GENOMIC DNA]</scope>
    <source>
        <strain evidence="9">KCTC 42247</strain>
    </source>
</reference>
<evidence type="ECO:0000259" key="6">
    <source>
        <dbReference type="Pfam" id="PF07980"/>
    </source>
</evidence>
<evidence type="ECO:0000256" key="1">
    <source>
        <dbReference type="ARBA" id="ARBA00004442"/>
    </source>
</evidence>
<dbReference type="InterPro" id="IPR011990">
    <property type="entry name" value="TPR-like_helical_dom_sf"/>
</dbReference>
<evidence type="ECO:0000256" key="5">
    <source>
        <dbReference type="ARBA" id="ARBA00023237"/>
    </source>
</evidence>
<gene>
    <name evidence="8" type="ORF">ACFSQ6_00250</name>
</gene>
<dbReference type="InterPro" id="IPR012944">
    <property type="entry name" value="SusD_RagB_dom"/>
</dbReference>
<dbReference type="CDD" id="cd08977">
    <property type="entry name" value="SusD"/>
    <property type="match status" value="1"/>
</dbReference>
<comment type="subcellular location">
    <subcellularLocation>
        <location evidence="1">Cell outer membrane</location>
    </subcellularLocation>
</comment>
<evidence type="ECO:0000256" key="3">
    <source>
        <dbReference type="ARBA" id="ARBA00022729"/>
    </source>
</evidence>
<protein>
    <submittedName>
        <fullName evidence="8">RagB/SusD family nutrient uptake outer membrane protein</fullName>
    </submittedName>
</protein>
<keyword evidence="5" id="KW-0998">Cell outer membrane</keyword>
<proteinExistence type="inferred from homology"/>
<evidence type="ECO:0000313" key="8">
    <source>
        <dbReference type="EMBL" id="MFD2741817.1"/>
    </source>
</evidence>
<evidence type="ECO:0000256" key="2">
    <source>
        <dbReference type="ARBA" id="ARBA00006275"/>
    </source>
</evidence>
<dbReference type="Proteomes" id="UP001597418">
    <property type="component" value="Unassembled WGS sequence"/>
</dbReference>
<dbReference type="Gene3D" id="1.25.40.390">
    <property type="match status" value="1"/>
</dbReference>
<feature type="domain" description="SusD-like N-terminal" evidence="7">
    <location>
        <begin position="96"/>
        <end position="253"/>
    </location>
</feature>
<dbReference type="Pfam" id="PF07980">
    <property type="entry name" value="SusD_RagB"/>
    <property type="match status" value="1"/>
</dbReference>
<organism evidence="8 9">
    <name type="scientific">Sphingobacterium populi</name>
    <dbReference type="NCBI Taxonomy" id="1812824"/>
    <lineage>
        <taxon>Bacteria</taxon>
        <taxon>Pseudomonadati</taxon>
        <taxon>Bacteroidota</taxon>
        <taxon>Sphingobacteriia</taxon>
        <taxon>Sphingobacteriales</taxon>
        <taxon>Sphingobacteriaceae</taxon>
        <taxon>Sphingobacterium</taxon>
    </lineage>
</organism>